<dbReference type="EMBL" id="JAACJN010000058">
    <property type="protein sequence ID" value="KAF5381422.1"/>
    <property type="molecule type" value="Genomic_DNA"/>
</dbReference>
<evidence type="ECO:0008006" key="3">
    <source>
        <dbReference type="Google" id="ProtNLM"/>
    </source>
</evidence>
<dbReference type="AlphaFoldDB" id="A0A8H5HDS2"/>
<protein>
    <recommendedName>
        <fullName evidence="3">F-box domain-containing protein</fullName>
    </recommendedName>
</protein>
<dbReference type="Gene3D" id="3.80.10.10">
    <property type="entry name" value="Ribonuclease Inhibitor"/>
    <property type="match status" value="1"/>
</dbReference>
<gene>
    <name evidence="1" type="ORF">D9757_009037</name>
</gene>
<accession>A0A8H5HDS2</accession>
<dbReference type="SUPFAM" id="SSF52047">
    <property type="entry name" value="RNI-like"/>
    <property type="match status" value="1"/>
</dbReference>
<reference evidence="1 2" key="1">
    <citation type="journal article" date="2020" name="ISME J.">
        <title>Uncovering the hidden diversity of litter-decomposition mechanisms in mushroom-forming fungi.</title>
        <authorList>
            <person name="Floudas D."/>
            <person name="Bentzer J."/>
            <person name="Ahren D."/>
            <person name="Johansson T."/>
            <person name="Persson P."/>
            <person name="Tunlid A."/>
        </authorList>
    </citation>
    <scope>NUCLEOTIDE SEQUENCE [LARGE SCALE GENOMIC DNA]</scope>
    <source>
        <strain evidence="1 2">CBS 406.79</strain>
    </source>
</reference>
<evidence type="ECO:0000313" key="1">
    <source>
        <dbReference type="EMBL" id="KAF5381422.1"/>
    </source>
</evidence>
<evidence type="ECO:0000313" key="2">
    <source>
        <dbReference type="Proteomes" id="UP000518752"/>
    </source>
</evidence>
<keyword evidence="2" id="KW-1185">Reference proteome</keyword>
<dbReference type="Proteomes" id="UP000518752">
    <property type="component" value="Unassembled WGS sequence"/>
</dbReference>
<dbReference type="OrthoDB" id="2269034at2759"/>
<sequence>MTVNHPVDFSKTLFEKLAQNALGALDVLAQNMGAHNDEPMLERLRRGEHPMPHSFVAEDNSFREDGALRLINFDESIAKIEDAVQRLKKSRDRFQRSLNMATSLLAPVWRLPEDILAEIFSLYIQDQGEYSFNLKLSSPSSSWKPTPCIRSSTVHLSQICSFWRRIIFSRPLLWSSLWFNLDALNDSFGPELPGILSVLSDYLSRSGSVPLKLGMSQAYVSGNNPNRDYVFELLLRHAMRWESLSLTLRSNRSVSYFLSQFQSGGQLHVMSRMKHLVLDSGLECVAILIQSSNLRTLDASHLNLSWSNFRQCDFSSLKELKVFRLGGAPVGRFLYYMPALERLEIKSLTSGSSSTELESRSPLGPSNLRHLTIGLEDNCPAATWKSLCVPHLTSLRIHSGKYSKGSVEAISTSLCQSNTVLRELEATFDDEVMSLICSHPSLNELTLRYNENSEEGALSLEDMLSRLTISKDPETTVLGPNLHHLAVNILKPIPSSFKPLPLARNISEMVKSRASIGDLPPGVSALHSFSLQMPYGCMARVRAGEIRSLLAPLVASGLQLQLSQLS</sequence>
<organism evidence="1 2">
    <name type="scientific">Collybiopsis confluens</name>
    <dbReference type="NCBI Taxonomy" id="2823264"/>
    <lineage>
        <taxon>Eukaryota</taxon>
        <taxon>Fungi</taxon>
        <taxon>Dikarya</taxon>
        <taxon>Basidiomycota</taxon>
        <taxon>Agaricomycotina</taxon>
        <taxon>Agaricomycetes</taxon>
        <taxon>Agaricomycetidae</taxon>
        <taxon>Agaricales</taxon>
        <taxon>Marasmiineae</taxon>
        <taxon>Omphalotaceae</taxon>
        <taxon>Collybiopsis</taxon>
    </lineage>
</organism>
<comment type="caution">
    <text evidence="1">The sequence shown here is derived from an EMBL/GenBank/DDBJ whole genome shotgun (WGS) entry which is preliminary data.</text>
</comment>
<name>A0A8H5HDS2_9AGAR</name>
<proteinExistence type="predicted"/>
<dbReference type="InterPro" id="IPR032675">
    <property type="entry name" value="LRR_dom_sf"/>
</dbReference>